<name>A0A645GS34_9ZZZZ</name>
<organism evidence="1">
    <name type="scientific">bioreactor metagenome</name>
    <dbReference type="NCBI Taxonomy" id="1076179"/>
    <lineage>
        <taxon>unclassified sequences</taxon>
        <taxon>metagenomes</taxon>
        <taxon>ecological metagenomes</taxon>
    </lineage>
</organism>
<dbReference type="AlphaFoldDB" id="A0A645GS34"/>
<sequence length="46" mass="5107">MVWHDQQQARVDEPRAWNLLTGGDLSGADVEAPHNGRQGVARLRVV</sequence>
<proteinExistence type="predicted"/>
<dbReference type="EMBL" id="VSSQ01080308">
    <property type="protein sequence ID" value="MPN29555.1"/>
    <property type="molecule type" value="Genomic_DNA"/>
</dbReference>
<gene>
    <name evidence="1" type="ORF">SDC9_177008</name>
</gene>
<reference evidence="1" key="1">
    <citation type="submission" date="2019-08" db="EMBL/GenBank/DDBJ databases">
        <authorList>
            <person name="Kucharzyk K."/>
            <person name="Murdoch R.W."/>
            <person name="Higgins S."/>
            <person name="Loffler F."/>
        </authorList>
    </citation>
    <scope>NUCLEOTIDE SEQUENCE</scope>
</reference>
<accession>A0A645GS34</accession>
<comment type="caution">
    <text evidence="1">The sequence shown here is derived from an EMBL/GenBank/DDBJ whole genome shotgun (WGS) entry which is preliminary data.</text>
</comment>
<evidence type="ECO:0000313" key="1">
    <source>
        <dbReference type="EMBL" id="MPN29555.1"/>
    </source>
</evidence>
<protein>
    <submittedName>
        <fullName evidence="1">Uncharacterized protein</fullName>
    </submittedName>
</protein>